<dbReference type="InterPro" id="IPR025495">
    <property type="entry name" value="DUF4386"/>
</dbReference>
<feature type="transmembrane region" description="Helical" evidence="1">
    <location>
        <begin position="137"/>
        <end position="159"/>
    </location>
</feature>
<sequence>MKSPKTVARIFGLFFILAFLSYGMGNGIIADLLSKDQALMLIRENEALYVLCYILMALVHSLVNIGLPVLMLPILKPFGKTLTYGYLSAGIVATVILIFGAIFLLLNIPLSSMALAAETGMQGNFELVSQLLVKGNFYAYQTGMTIWGIGGILFCSLLYRSQIVPRFFAIWGLMGYLIFGIGTLAELFGYEIGLLLSLPGGLFEITLSIWLILKGFKPQALQLS</sequence>
<feature type="transmembrane region" description="Helical" evidence="1">
    <location>
        <begin position="168"/>
        <end position="188"/>
    </location>
</feature>
<keyword evidence="1" id="KW-0472">Membrane</keyword>
<protein>
    <submittedName>
        <fullName evidence="2">DUF4386 domain-containing protein</fullName>
    </submittedName>
</protein>
<evidence type="ECO:0000256" key="1">
    <source>
        <dbReference type="SAM" id="Phobius"/>
    </source>
</evidence>
<dbReference type="AlphaFoldDB" id="A0A7H0VHI6"/>
<dbReference type="Pfam" id="PF14329">
    <property type="entry name" value="DUF4386"/>
    <property type="match status" value="1"/>
</dbReference>
<feature type="transmembrane region" description="Helical" evidence="1">
    <location>
        <begin position="84"/>
        <end position="106"/>
    </location>
</feature>
<keyword evidence="3" id="KW-1185">Reference proteome</keyword>
<organism evidence="2 3">
    <name type="scientific">Croceimicrobium hydrocarbonivorans</name>
    <dbReference type="NCBI Taxonomy" id="2761580"/>
    <lineage>
        <taxon>Bacteria</taxon>
        <taxon>Pseudomonadati</taxon>
        <taxon>Bacteroidota</taxon>
        <taxon>Flavobacteriia</taxon>
        <taxon>Flavobacteriales</taxon>
        <taxon>Owenweeksiaceae</taxon>
        <taxon>Croceimicrobium</taxon>
    </lineage>
</organism>
<evidence type="ECO:0000313" key="2">
    <source>
        <dbReference type="EMBL" id="QNR25184.1"/>
    </source>
</evidence>
<accession>A0A7H0VHI6</accession>
<keyword evidence="1" id="KW-1133">Transmembrane helix</keyword>
<feature type="transmembrane region" description="Helical" evidence="1">
    <location>
        <begin position="48"/>
        <end position="72"/>
    </location>
</feature>
<feature type="transmembrane region" description="Helical" evidence="1">
    <location>
        <begin position="7"/>
        <end position="28"/>
    </location>
</feature>
<dbReference type="RefSeq" id="WP_210759710.1">
    <property type="nucleotide sequence ID" value="NZ_CP060139.1"/>
</dbReference>
<keyword evidence="1" id="KW-0812">Transmembrane</keyword>
<proteinExistence type="predicted"/>
<evidence type="ECO:0000313" key="3">
    <source>
        <dbReference type="Proteomes" id="UP000516305"/>
    </source>
</evidence>
<dbReference type="Proteomes" id="UP000516305">
    <property type="component" value="Chromosome"/>
</dbReference>
<feature type="transmembrane region" description="Helical" evidence="1">
    <location>
        <begin position="194"/>
        <end position="213"/>
    </location>
</feature>
<dbReference type="KEGG" id="chyd:H4K34_04915"/>
<dbReference type="EMBL" id="CP060139">
    <property type="protein sequence ID" value="QNR25184.1"/>
    <property type="molecule type" value="Genomic_DNA"/>
</dbReference>
<name>A0A7H0VHI6_9FLAO</name>
<reference evidence="2 3" key="1">
    <citation type="submission" date="2020-08" db="EMBL/GenBank/DDBJ databases">
        <title>Croceimicrobium hydrocarbonivorans gen. nov., sp. nov., a novel marine bacterium isolated from a bacterial consortium that degrades polyethylene terephthalate.</title>
        <authorList>
            <person name="Liu R."/>
        </authorList>
    </citation>
    <scope>NUCLEOTIDE SEQUENCE [LARGE SCALE GENOMIC DNA]</scope>
    <source>
        <strain evidence="2 3">A20-9</strain>
    </source>
</reference>
<gene>
    <name evidence="2" type="ORF">H4K34_04915</name>
</gene>